<dbReference type="EMBL" id="JAAFAN010000046">
    <property type="protein sequence ID" value="NDO90471.1"/>
    <property type="molecule type" value="Genomic_DNA"/>
</dbReference>
<dbReference type="PANTHER" id="PTHR33359">
    <property type="entry name" value="MOLYBDOPTERIN SYNTHASE SULFUR CARRIER SUBUNIT"/>
    <property type="match status" value="1"/>
</dbReference>
<keyword evidence="6" id="KW-1185">Reference proteome</keyword>
<dbReference type="InterPro" id="IPR012675">
    <property type="entry name" value="Beta-grasp_dom_sf"/>
</dbReference>
<evidence type="ECO:0000313" key="5">
    <source>
        <dbReference type="EMBL" id="NDO90471.1"/>
    </source>
</evidence>
<evidence type="ECO:0000256" key="4">
    <source>
        <dbReference type="SAM" id="MobiDB-lite"/>
    </source>
</evidence>
<proteinExistence type="inferred from homology"/>
<dbReference type="Gene3D" id="3.10.20.30">
    <property type="match status" value="1"/>
</dbReference>
<dbReference type="CDD" id="cd00754">
    <property type="entry name" value="Ubl_MoaD"/>
    <property type="match status" value="1"/>
</dbReference>
<gene>
    <name evidence="5" type="ORF">GYH36_13555</name>
</gene>
<evidence type="ECO:0000256" key="1">
    <source>
        <dbReference type="ARBA" id="ARBA00022741"/>
    </source>
</evidence>
<organism evidence="5 6">
    <name type="scientific">Cellulosimicrobium composti</name>
    <dbReference type="NCBI Taxonomy" id="2672572"/>
    <lineage>
        <taxon>Bacteria</taxon>
        <taxon>Bacillati</taxon>
        <taxon>Actinomycetota</taxon>
        <taxon>Actinomycetes</taxon>
        <taxon>Micrococcales</taxon>
        <taxon>Promicromonosporaceae</taxon>
        <taxon>Cellulosimicrobium</taxon>
    </lineage>
</organism>
<evidence type="ECO:0000256" key="2">
    <source>
        <dbReference type="ARBA" id="ARBA00024200"/>
    </source>
</evidence>
<evidence type="ECO:0000313" key="6">
    <source>
        <dbReference type="Proteomes" id="UP000471672"/>
    </source>
</evidence>
<name>A0ABX0BHW4_9MICO</name>
<feature type="compositionally biased region" description="Basic residues" evidence="4">
    <location>
        <begin position="33"/>
        <end position="69"/>
    </location>
</feature>
<comment type="similarity">
    <text evidence="2">Belongs to the MoaD family.</text>
</comment>
<dbReference type="InterPro" id="IPR044672">
    <property type="entry name" value="MOCS2A"/>
</dbReference>
<feature type="compositionally biased region" description="Basic residues" evidence="4">
    <location>
        <begin position="77"/>
        <end position="104"/>
    </location>
</feature>
<sequence length="199" mass="21177">MPASTTAASARTHARRPATPTTPGGLDDEPRTLGRRARAGPRPRPRGGRHRRDPRPRARRRARHRAARRAPHDVRRGLRRGPRGARRVRPRRAGGPRPGRRARARLGAGARAPRHRARGVSVATVRYFAGARDAAGTETETVDAATVGELHAALVARHAGLADVLPRCSLLVGGVRASSDDAPVGADETVDVLPPFAGG</sequence>
<reference evidence="5 6" key="1">
    <citation type="journal article" date="2021" name="Arch. Microbiol.">
        <title>Cellulosimicrobium fucosivorans sp. nov., isolated from San Elijo Lagoon, contains a fucose metabolic pathway linked to carotenoid production.</title>
        <authorList>
            <person name="Aviles F.A."/>
            <person name="Kyndt J.A."/>
        </authorList>
    </citation>
    <scope>NUCLEOTIDE SEQUENCE [LARGE SCALE GENOMIC DNA]</scope>
    <source>
        <strain evidence="5 6">SE3</strain>
    </source>
</reference>
<feature type="compositionally biased region" description="Low complexity" evidence="4">
    <location>
        <begin position="1"/>
        <end position="23"/>
    </location>
</feature>
<evidence type="ECO:0000256" key="3">
    <source>
        <dbReference type="ARBA" id="ARBA00024247"/>
    </source>
</evidence>
<keyword evidence="1" id="KW-0547">Nucleotide-binding</keyword>
<comment type="caution">
    <text evidence="5">The sequence shown here is derived from an EMBL/GenBank/DDBJ whole genome shotgun (WGS) entry which is preliminary data.</text>
</comment>
<dbReference type="InterPro" id="IPR003749">
    <property type="entry name" value="ThiS/MoaD-like"/>
</dbReference>
<dbReference type="Proteomes" id="UP000471672">
    <property type="component" value="Unassembled WGS sequence"/>
</dbReference>
<dbReference type="PANTHER" id="PTHR33359:SF1">
    <property type="entry name" value="MOLYBDOPTERIN SYNTHASE SULFUR CARRIER SUBUNIT"/>
    <property type="match status" value="1"/>
</dbReference>
<dbReference type="Pfam" id="PF02597">
    <property type="entry name" value="ThiS"/>
    <property type="match status" value="1"/>
</dbReference>
<dbReference type="SUPFAM" id="SSF54285">
    <property type="entry name" value="MoaD/ThiS"/>
    <property type="match status" value="1"/>
</dbReference>
<protein>
    <recommendedName>
        <fullName evidence="3">Molybdopterin synthase sulfur carrier subunit</fullName>
    </recommendedName>
</protein>
<dbReference type="InterPro" id="IPR016155">
    <property type="entry name" value="Mopterin_synth/thiamin_S_b"/>
</dbReference>
<feature type="region of interest" description="Disordered" evidence="4">
    <location>
        <begin position="1"/>
        <end position="117"/>
    </location>
</feature>
<accession>A0ABX0BHW4</accession>